<dbReference type="AlphaFoldDB" id="A0A1R2C8L3"/>
<protein>
    <submittedName>
        <fullName evidence="2">Uncharacterized protein</fullName>
    </submittedName>
</protein>
<evidence type="ECO:0000313" key="3">
    <source>
        <dbReference type="Proteomes" id="UP000187209"/>
    </source>
</evidence>
<evidence type="ECO:0000313" key="2">
    <source>
        <dbReference type="EMBL" id="OMJ85352.1"/>
    </source>
</evidence>
<keyword evidence="1" id="KW-0175">Coiled coil</keyword>
<accession>A0A1R2C8L3</accession>
<dbReference type="EMBL" id="MPUH01000239">
    <property type="protein sequence ID" value="OMJ85352.1"/>
    <property type="molecule type" value="Genomic_DNA"/>
</dbReference>
<sequence length="348" mass="40378">MEDYGSSQGLTNSDLKQSSNIEDFRSSLHNMELKLAKAREDKALVSNKLEEINEHIEQSQKKLSQIEEEVHERNRKIKELEFRVDQSSCIMPQGSVDLMSFDLQLKMKEDQILDLKNLLKKRDSMIESMKKHTVSEEQKLNIITSSAKENKQKAENLKSKLEKTHKSLDSSNYAKRNEETLMVELEHYKADNARLVALLKSTDEFSAFSDFAEASEGIRYMQRGNKVKVQVEEECDDWIPQESWKMVKDFLAKYGEKGFKSVQINRLLEDLNSVWRRREKNLMSQVRSKCNKEIEAVRKQIGSTPKFEQNVAKNEINKLKSGLKKAQEDLRTVSSTSVRVIPRTYGYV</sequence>
<comment type="caution">
    <text evidence="2">The sequence shown here is derived from an EMBL/GenBank/DDBJ whole genome shotgun (WGS) entry which is preliminary data.</text>
</comment>
<name>A0A1R2C8L3_9CILI</name>
<feature type="coiled-coil region" evidence="1">
    <location>
        <begin position="21"/>
        <end position="83"/>
    </location>
</feature>
<reference evidence="2 3" key="1">
    <citation type="submission" date="2016-11" db="EMBL/GenBank/DDBJ databases">
        <title>The macronuclear genome of Stentor coeruleus: a giant cell with tiny introns.</title>
        <authorList>
            <person name="Slabodnick M."/>
            <person name="Ruby J.G."/>
            <person name="Reiff S.B."/>
            <person name="Swart E.C."/>
            <person name="Gosai S."/>
            <person name="Prabakaran S."/>
            <person name="Witkowska E."/>
            <person name="Larue G.E."/>
            <person name="Fisher S."/>
            <person name="Freeman R.M."/>
            <person name="Gunawardena J."/>
            <person name="Chu W."/>
            <person name="Stover N.A."/>
            <person name="Gregory B.D."/>
            <person name="Nowacki M."/>
            <person name="Derisi J."/>
            <person name="Roy S.W."/>
            <person name="Marshall W.F."/>
            <person name="Sood P."/>
        </authorList>
    </citation>
    <scope>NUCLEOTIDE SEQUENCE [LARGE SCALE GENOMIC DNA]</scope>
    <source>
        <strain evidence="2">WM001</strain>
    </source>
</reference>
<feature type="coiled-coil region" evidence="1">
    <location>
        <begin position="144"/>
        <end position="171"/>
    </location>
</feature>
<dbReference type="Proteomes" id="UP000187209">
    <property type="component" value="Unassembled WGS sequence"/>
</dbReference>
<proteinExistence type="predicted"/>
<gene>
    <name evidence="2" type="ORF">SteCoe_13325</name>
</gene>
<dbReference type="OrthoDB" id="294400at2759"/>
<organism evidence="2 3">
    <name type="scientific">Stentor coeruleus</name>
    <dbReference type="NCBI Taxonomy" id="5963"/>
    <lineage>
        <taxon>Eukaryota</taxon>
        <taxon>Sar</taxon>
        <taxon>Alveolata</taxon>
        <taxon>Ciliophora</taxon>
        <taxon>Postciliodesmatophora</taxon>
        <taxon>Heterotrichea</taxon>
        <taxon>Heterotrichida</taxon>
        <taxon>Stentoridae</taxon>
        <taxon>Stentor</taxon>
    </lineage>
</organism>
<keyword evidence="3" id="KW-1185">Reference proteome</keyword>
<evidence type="ECO:0000256" key="1">
    <source>
        <dbReference type="SAM" id="Coils"/>
    </source>
</evidence>